<feature type="region of interest" description="Disordered" evidence="1">
    <location>
        <begin position="123"/>
        <end position="143"/>
    </location>
</feature>
<feature type="compositionally biased region" description="Polar residues" evidence="1">
    <location>
        <begin position="128"/>
        <end position="139"/>
    </location>
</feature>
<evidence type="ECO:0000313" key="3">
    <source>
        <dbReference type="Proteomes" id="UP000825002"/>
    </source>
</evidence>
<gene>
    <name evidence="2" type="ORF">GZH46_01836</name>
</gene>
<feature type="region of interest" description="Disordered" evidence="1">
    <location>
        <begin position="70"/>
        <end position="104"/>
    </location>
</feature>
<sequence length="181" mass="18729">MASNRTTQIQQVLVALTFATLAAIVFNGGVTCQDYEGDGETSLSGLAGLGLGSGSITGYAPMSASDAGLASAGSSSGSVSTNGADSDNSDVGDYEDDSDSAAASEMHPILSRVISLISGARHKRSIDESTSPEASSGQESKVRVKRGYKGWVPYVSTYVKTDKKANFKWGVKAKVGKKYGR</sequence>
<name>A0ABQ7S8D9_9ACAR</name>
<proteinExistence type="predicted"/>
<evidence type="ECO:0000313" key="2">
    <source>
        <dbReference type="EMBL" id="KAG9509636.1"/>
    </source>
</evidence>
<feature type="compositionally biased region" description="Acidic residues" evidence="1">
    <location>
        <begin position="87"/>
        <end position="99"/>
    </location>
</feature>
<dbReference type="Proteomes" id="UP000825002">
    <property type="component" value="Unassembled WGS sequence"/>
</dbReference>
<evidence type="ECO:0000256" key="1">
    <source>
        <dbReference type="SAM" id="MobiDB-lite"/>
    </source>
</evidence>
<protein>
    <submittedName>
        <fullName evidence="2">Uncharacterized protein</fullName>
    </submittedName>
</protein>
<accession>A0ABQ7S8D9</accession>
<comment type="caution">
    <text evidence="2">The sequence shown here is derived from an EMBL/GenBank/DDBJ whole genome shotgun (WGS) entry which is preliminary data.</text>
</comment>
<keyword evidence="3" id="KW-1185">Reference proteome</keyword>
<organism evidence="2 3">
    <name type="scientific">Fragariocoptes setiger</name>
    <dbReference type="NCBI Taxonomy" id="1670756"/>
    <lineage>
        <taxon>Eukaryota</taxon>
        <taxon>Metazoa</taxon>
        <taxon>Ecdysozoa</taxon>
        <taxon>Arthropoda</taxon>
        <taxon>Chelicerata</taxon>
        <taxon>Arachnida</taxon>
        <taxon>Acari</taxon>
        <taxon>Acariformes</taxon>
        <taxon>Trombidiformes</taxon>
        <taxon>Prostigmata</taxon>
        <taxon>Eupodina</taxon>
        <taxon>Eriophyoidea</taxon>
        <taxon>Phytoptidae</taxon>
        <taxon>Fragariocoptes</taxon>
    </lineage>
</organism>
<feature type="compositionally biased region" description="Low complexity" evidence="1">
    <location>
        <begin position="70"/>
        <end position="86"/>
    </location>
</feature>
<reference evidence="2 3" key="1">
    <citation type="submission" date="2020-10" db="EMBL/GenBank/DDBJ databases">
        <authorList>
            <person name="Klimov P.B."/>
            <person name="Dyachkov S.M."/>
            <person name="Chetverikov P.E."/>
        </authorList>
    </citation>
    <scope>NUCLEOTIDE SEQUENCE [LARGE SCALE GENOMIC DNA]</scope>
    <source>
        <strain evidence="2">BMOC 18-1129-001#AD2665</strain>
        <tissue evidence="2">Entire mites</tissue>
    </source>
</reference>
<feature type="non-terminal residue" evidence="2">
    <location>
        <position position="181"/>
    </location>
</feature>
<dbReference type="EMBL" id="JAIFTH010000390">
    <property type="protein sequence ID" value="KAG9509636.1"/>
    <property type="molecule type" value="Genomic_DNA"/>
</dbReference>